<gene>
    <name evidence="1" type="ORF">CacPP4_06530</name>
</gene>
<keyword evidence="2" id="KW-1185">Reference proteome</keyword>
<protein>
    <submittedName>
        <fullName evidence="1">Uncharacterized protein</fullName>
    </submittedName>
</protein>
<sequence length="76" mass="8311">MRTYDLKQIVTDLVVTKANRIADDLREVVRVGNKVAAQFTGCAQETNQPAGGSVMIEHFAEALRGVLCKFSKDVEG</sequence>
<dbReference type="EMBL" id="AP019723">
    <property type="protein sequence ID" value="BBK84038.1"/>
    <property type="molecule type" value="Genomic_DNA"/>
</dbReference>
<name>A0ABM7GXB8_CUTAC</name>
<evidence type="ECO:0000313" key="2">
    <source>
        <dbReference type="Proteomes" id="UP000318594"/>
    </source>
</evidence>
<dbReference type="Proteomes" id="UP000318594">
    <property type="component" value="Chromosome"/>
</dbReference>
<organism evidence="1 2">
    <name type="scientific">Cutibacterium acnes subsp. acnes</name>
    <dbReference type="NCBI Taxonomy" id="1734925"/>
    <lineage>
        <taxon>Bacteria</taxon>
        <taxon>Bacillati</taxon>
        <taxon>Actinomycetota</taxon>
        <taxon>Actinomycetes</taxon>
        <taxon>Propionibacteriales</taxon>
        <taxon>Propionibacteriaceae</taxon>
        <taxon>Cutibacterium</taxon>
    </lineage>
</organism>
<accession>A0ABM7GXB8</accession>
<evidence type="ECO:0000313" key="1">
    <source>
        <dbReference type="EMBL" id="BBK84038.1"/>
    </source>
</evidence>
<proteinExistence type="predicted"/>
<reference evidence="1 2" key="1">
    <citation type="submission" date="2019-06" db="EMBL/GenBank/DDBJ databases">
        <title>Complete genome sequence of Cutibacterium acnes subsp. acnes NBRC 107605.</title>
        <authorList>
            <person name="Miura T."/>
            <person name="Furukawa M."/>
            <person name="Shimamura M."/>
            <person name="Ohyama Y."/>
            <person name="Yamazoe A."/>
            <person name="Kawasaki H."/>
        </authorList>
    </citation>
    <scope>NUCLEOTIDE SEQUENCE [LARGE SCALE GENOMIC DNA]</scope>
    <source>
        <strain evidence="1 2">NBRC 107605</strain>
    </source>
</reference>